<dbReference type="SUPFAM" id="SSF53474">
    <property type="entry name" value="alpha/beta-Hydrolases"/>
    <property type="match status" value="1"/>
</dbReference>
<dbReference type="EMBL" id="QLAG01000005">
    <property type="protein sequence ID" value="TLX64540.1"/>
    <property type="molecule type" value="Genomic_DNA"/>
</dbReference>
<accession>A0A5R9QHK6</accession>
<name>A0A5R9QHK6_9GAMM</name>
<dbReference type="AlphaFoldDB" id="A0A5R9QHK6"/>
<dbReference type="Gene3D" id="3.40.50.1820">
    <property type="entry name" value="alpha/beta hydrolase"/>
    <property type="match status" value="1"/>
</dbReference>
<gene>
    <name evidence="1" type="ORF">DN820_05745</name>
</gene>
<protein>
    <submittedName>
        <fullName evidence="1">Esterase</fullName>
    </submittedName>
</protein>
<sequence length="205" mass="22638">MSRDPSSILYLHGLNSSPASQKARQLSTAFERMGLSDRLRVPALPHHPREAIAQLEGVIAELGRPVLVGSSLGGYYATHLAERHGLKALLINPAVNPHRLFDGYLGPQTNLYSGEVWMLTEDHVAALAELEVPAPADAQRYQVWLQTADETLDYRHAERFYEGCALRIQAGGDHGFQGFAQRLPALLAFAGLDPARWRDVDFSDL</sequence>
<dbReference type="InterPro" id="IPR008886">
    <property type="entry name" value="UPF0227/Esterase_YqiA"/>
</dbReference>
<evidence type="ECO:0000313" key="1">
    <source>
        <dbReference type="EMBL" id="TLX64540.1"/>
    </source>
</evidence>
<reference evidence="1 2" key="1">
    <citation type="journal article" date="2017" name="Eur. J. Clin. Microbiol. Infect. Dis.">
        <title>Uncommonly isolated clinical Pseudomonas: identification and phylogenetic assignation.</title>
        <authorList>
            <person name="Mulet M."/>
            <person name="Gomila M."/>
            <person name="Ramirez A."/>
            <person name="Cardew S."/>
            <person name="Moore E.R."/>
            <person name="Lalucat J."/>
            <person name="Garcia-Valdes E."/>
        </authorList>
    </citation>
    <scope>NUCLEOTIDE SEQUENCE [LARGE SCALE GENOMIC DNA]</scope>
    <source>
        <strain evidence="1 2">SD129</strain>
    </source>
</reference>
<dbReference type="Pfam" id="PF05728">
    <property type="entry name" value="UPF0227"/>
    <property type="match status" value="1"/>
</dbReference>
<dbReference type="Proteomes" id="UP000306753">
    <property type="component" value="Unassembled WGS sequence"/>
</dbReference>
<organism evidence="1 2">
    <name type="scientific">Stutzerimonas nosocomialis</name>
    <dbReference type="NCBI Taxonomy" id="1056496"/>
    <lineage>
        <taxon>Bacteria</taxon>
        <taxon>Pseudomonadati</taxon>
        <taxon>Pseudomonadota</taxon>
        <taxon>Gammaproteobacteria</taxon>
        <taxon>Pseudomonadales</taxon>
        <taxon>Pseudomonadaceae</taxon>
        <taxon>Stutzerimonas</taxon>
    </lineage>
</organism>
<comment type="caution">
    <text evidence="1">The sequence shown here is derived from an EMBL/GenBank/DDBJ whole genome shotgun (WGS) entry which is preliminary data.</text>
</comment>
<dbReference type="RefSeq" id="WP_138411152.1">
    <property type="nucleotide sequence ID" value="NZ_QLAG01000005.1"/>
</dbReference>
<dbReference type="PANTHER" id="PTHR35602:SF3">
    <property type="entry name" value="ESTERASE YQIA"/>
    <property type="match status" value="1"/>
</dbReference>
<dbReference type="InterPro" id="IPR029058">
    <property type="entry name" value="AB_hydrolase_fold"/>
</dbReference>
<proteinExistence type="predicted"/>
<dbReference type="PANTHER" id="PTHR35602">
    <property type="entry name" value="ESTERASE YQIA-RELATED"/>
    <property type="match status" value="1"/>
</dbReference>
<keyword evidence="2" id="KW-1185">Reference proteome</keyword>
<evidence type="ECO:0000313" key="2">
    <source>
        <dbReference type="Proteomes" id="UP000306753"/>
    </source>
</evidence>